<organism evidence="1 2">
    <name type="scientific">Ambrosiozyma monospora</name>
    <name type="common">Yeast</name>
    <name type="synonym">Endomycopsis monosporus</name>
    <dbReference type="NCBI Taxonomy" id="43982"/>
    <lineage>
        <taxon>Eukaryota</taxon>
        <taxon>Fungi</taxon>
        <taxon>Dikarya</taxon>
        <taxon>Ascomycota</taxon>
        <taxon>Saccharomycotina</taxon>
        <taxon>Pichiomycetes</taxon>
        <taxon>Pichiales</taxon>
        <taxon>Pichiaceae</taxon>
        <taxon>Ambrosiozyma</taxon>
    </lineage>
</organism>
<accession>A0ACB5T837</accession>
<name>A0ACB5T837_AMBMO</name>
<sequence>MRDSTEHPDSENKVPQHQQHHEGPEFQQQQGQFIPDVDQTDAKVAELYFNKVHNPPNRATGSDFLTAQIQAQQSHHQSMPMSIDGTTYSNSENGGSTSNDENNIVGGYKPIHEIFAPQIGGTKTMNEYLEEIQRSGLGDDLDIGRMGGVGAGVLGGAGINVGMGDVGSSGFAPGNEYMLGGGVNGGMNNFANSSMNAAFGPVGVGVSSAVNQVPFGVANTFNINGAGMGDGADTGFGSNGNSIGATERRNVGVEGGDMNSYLNFGIGLNTDDELDFSSADFAFN</sequence>
<keyword evidence="2" id="KW-1185">Reference proteome</keyword>
<protein>
    <submittedName>
        <fullName evidence="1">Unnamed protein product</fullName>
    </submittedName>
</protein>
<evidence type="ECO:0000313" key="1">
    <source>
        <dbReference type="EMBL" id="GME83207.1"/>
    </source>
</evidence>
<gene>
    <name evidence="1" type="ORF">Amon02_000602400</name>
</gene>
<proteinExistence type="predicted"/>
<dbReference type="Proteomes" id="UP001165064">
    <property type="component" value="Unassembled WGS sequence"/>
</dbReference>
<evidence type="ECO:0000313" key="2">
    <source>
        <dbReference type="Proteomes" id="UP001165064"/>
    </source>
</evidence>
<dbReference type="EMBL" id="BSXS01004577">
    <property type="protein sequence ID" value="GME83207.1"/>
    <property type="molecule type" value="Genomic_DNA"/>
</dbReference>
<comment type="caution">
    <text evidence="1">The sequence shown here is derived from an EMBL/GenBank/DDBJ whole genome shotgun (WGS) entry which is preliminary data.</text>
</comment>
<reference evidence="1" key="1">
    <citation type="submission" date="2023-04" db="EMBL/GenBank/DDBJ databases">
        <title>Ambrosiozyma monospora NBRC 10751.</title>
        <authorList>
            <person name="Ichikawa N."/>
            <person name="Sato H."/>
            <person name="Tonouchi N."/>
        </authorList>
    </citation>
    <scope>NUCLEOTIDE SEQUENCE</scope>
    <source>
        <strain evidence="1">NBRC 10751</strain>
    </source>
</reference>